<feature type="transmembrane region" description="Helical" evidence="5">
    <location>
        <begin position="12"/>
        <end position="35"/>
    </location>
</feature>
<keyword evidence="5" id="KW-1133">Transmembrane helix</keyword>
<organism evidence="9 10">
    <name type="scientific">Rhizobium viscosum</name>
    <name type="common">Arthrobacter viscosus</name>
    <dbReference type="NCBI Taxonomy" id="1673"/>
    <lineage>
        <taxon>Bacteria</taxon>
        <taxon>Pseudomonadati</taxon>
        <taxon>Pseudomonadota</taxon>
        <taxon>Alphaproteobacteria</taxon>
        <taxon>Hyphomicrobiales</taxon>
        <taxon>Rhizobiaceae</taxon>
        <taxon>Rhizobium/Agrobacterium group</taxon>
        <taxon>Rhizobium</taxon>
    </lineage>
</organism>
<dbReference type="InterPro" id="IPR003660">
    <property type="entry name" value="HAMP_dom"/>
</dbReference>
<dbReference type="InterPro" id="IPR029151">
    <property type="entry name" value="Sensor-like_sf"/>
</dbReference>
<feature type="domain" description="Methyl-accepting transducer" evidence="6">
    <location>
        <begin position="445"/>
        <end position="674"/>
    </location>
</feature>
<proteinExistence type="inferred from homology"/>
<evidence type="ECO:0000259" key="6">
    <source>
        <dbReference type="PROSITE" id="PS50111"/>
    </source>
</evidence>
<feature type="coiled-coil region" evidence="4">
    <location>
        <begin position="457"/>
        <end position="484"/>
    </location>
</feature>
<dbReference type="Proteomes" id="UP000620262">
    <property type="component" value="Unassembled WGS sequence"/>
</dbReference>
<dbReference type="InterPro" id="IPR029150">
    <property type="entry name" value="dCache_3"/>
</dbReference>
<keyword evidence="1" id="KW-0145">Chemotaxis</keyword>
<dbReference type="PROSITE" id="PS50885">
    <property type="entry name" value="HAMP"/>
    <property type="match status" value="2"/>
</dbReference>
<keyword evidence="4" id="KW-0175">Coiled coil</keyword>
<dbReference type="Gene3D" id="6.10.340.10">
    <property type="match status" value="1"/>
</dbReference>
<gene>
    <name evidence="9" type="ORF">H4W29_004622</name>
</gene>
<keyword evidence="5" id="KW-0812">Transmembrane</keyword>
<evidence type="ECO:0000256" key="4">
    <source>
        <dbReference type="SAM" id="Coils"/>
    </source>
</evidence>
<dbReference type="InterPro" id="IPR004090">
    <property type="entry name" value="Chemotax_Me-accpt_rcpt"/>
</dbReference>
<dbReference type="PRINTS" id="PR00260">
    <property type="entry name" value="CHEMTRNSDUCR"/>
</dbReference>
<dbReference type="RefSeq" id="WP_192731120.1">
    <property type="nucleotide sequence ID" value="NZ_BAAAVL010000012.1"/>
</dbReference>
<dbReference type="PANTHER" id="PTHR43531:SF11">
    <property type="entry name" value="METHYL-ACCEPTING CHEMOTAXIS PROTEIN 3"/>
    <property type="match status" value="1"/>
</dbReference>
<feature type="transmembrane region" description="Helical" evidence="5">
    <location>
        <begin position="283"/>
        <end position="305"/>
    </location>
</feature>
<dbReference type="Gene3D" id="1.10.287.950">
    <property type="entry name" value="Methyl-accepting chemotaxis protein"/>
    <property type="match status" value="1"/>
</dbReference>
<evidence type="ECO:0000259" key="8">
    <source>
        <dbReference type="PROSITE" id="PS50885"/>
    </source>
</evidence>
<dbReference type="Gene3D" id="3.30.450.20">
    <property type="entry name" value="PAS domain"/>
    <property type="match status" value="1"/>
</dbReference>
<evidence type="ECO:0000313" key="10">
    <source>
        <dbReference type="Proteomes" id="UP000620262"/>
    </source>
</evidence>
<keyword evidence="3" id="KW-0807">Transducer</keyword>
<dbReference type="SUPFAM" id="SSF58104">
    <property type="entry name" value="Methyl-accepting chemotaxis protein (MCP) signaling domain"/>
    <property type="match status" value="1"/>
</dbReference>
<dbReference type="InterPro" id="IPR051310">
    <property type="entry name" value="MCP_chemotaxis"/>
</dbReference>
<protein>
    <submittedName>
        <fullName evidence="9">Methyl-accepting chemotaxis protein</fullName>
    </submittedName>
</protein>
<feature type="domain" description="T-SNARE coiled-coil homology" evidence="7">
    <location>
        <begin position="436"/>
        <end position="498"/>
    </location>
</feature>
<sequence length="742" mass="78924">MDKEKIKRPIWIRITAYGFAAVLFASAAIGGLAWYRQNAMSDQSLQKELSSDLHVIQTDMEAQKRAAAGLALALAGEPETADLIAKNDRAAILAKYAASLPAIKAQGLQLITFSNSDGLAVARVHTPDTFGDDLKGRRKMIVAALTQGKLNAGIEPGRTAVSMFASAPVIKDSKTVGVVDVGTSLTNDYFAPLARSVDAAVAVHILQDDKFVPQASTFGDKTILTQEQLQAAFNGDRIRVHAVLGDKDYEVAAIPFEDFSGRKIGVFEIGSDVTEIVEASQQALWMAAIGAVIVSLISLVGFLVFARSIAAVIKKTTNTMARLAAGDLNVEVQGQARPDEIGAMARAVQVFKQNAIERVRLEQEAEANRSMSEREQIEREKEKAKDAADVQFAVDNLAAGLSKLADGDVSYRIDQPFVTRLDGVRSDFNNSADKLQSALNRVSQNARGIDSGANEIKSAADDLAKRTEQQAAALEETAAALEEITTTVKDSSKRAKEVGELVSRAKTGAEKSGEVVRKAVSAMQQIEKSSGEISNIIGVIDDIAFQTNLLALNAGVEAARAGEAGKGFAVVAQEVRELAQRSANAAKEIKALINTSSEQVNSGVGLVGETGKALEAIVAEVQEINRHIAAIVEASQEQSSGLDQINLAVNQMDQDTQKNAAMVEESTAASHNLAKEVASLNELLAQFKLSEVSYALRSAAPRAAARNDTPAPSPVRALGRKIASAFSGNAALDTKGDNWEEF</sequence>
<evidence type="ECO:0000256" key="5">
    <source>
        <dbReference type="SAM" id="Phobius"/>
    </source>
</evidence>
<dbReference type="Pfam" id="PF00015">
    <property type="entry name" value="MCPsignal"/>
    <property type="match status" value="1"/>
</dbReference>
<reference evidence="9 10" key="1">
    <citation type="submission" date="2020-10" db="EMBL/GenBank/DDBJ databases">
        <title>Sequencing the genomes of 1000 actinobacteria strains.</title>
        <authorList>
            <person name="Klenk H.-P."/>
        </authorList>
    </citation>
    <scope>NUCLEOTIDE SEQUENCE [LARGE SCALE GENOMIC DNA]</scope>
    <source>
        <strain evidence="9 10">DSM 7307</strain>
    </source>
</reference>
<evidence type="ECO:0000259" key="7">
    <source>
        <dbReference type="PROSITE" id="PS50192"/>
    </source>
</evidence>
<accession>A0ABR9IVY2</accession>
<dbReference type="Pfam" id="PF00672">
    <property type="entry name" value="HAMP"/>
    <property type="match status" value="1"/>
</dbReference>
<dbReference type="InterPro" id="IPR000727">
    <property type="entry name" value="T_SNARE_dom"/>
</dbReference>
<keyword evidence="10" id="KW-1185">Reference proteome</keyword>
<evidence type="ECO:0000256" key="1">
    <source>
        <dbReference type="ARBA" id="ARBA00022500"/>
    </source>
</evidence>
<comment type="similarity">
    <text evidence="2">Belongs to the methyl-accepting chemotaxis (MCP) protein family.</text>
</comment>
<keyword evidence="5" id="KW-0472">Membrane</keyword>
<dbReference type="InterPro" id="IPR004089">
    <property type="entry name" value="MCPsignal_dom"/>
</dbReference>
<evidence type="ECO:0000313" key="9">
    <source>
        <dbReference type="EMBL" id="MBE1507377.1"/>
    </source>
</evidence>
<dbReference type="EMBL" id="JADBEC010000002">
    <property type="protein sequence ID" value="MBE1507377.1"/>
    <property type="molecule type" value="Genomic_DNA"/>
</dbReference>
<dbReference type="CDD" id="cd06225">
    <property type="entry name" value="HAMP"/>
    <property type="match status" value="1"/>
</dbReference>
<feature type="domain" description="HAMP" evidence="8">
    <location>
        <begin position="307"/>
        <end position="360"/>
    </location>
</feature>
<evidence type="ECO:0000256" key="3">
    <source>
        <dbReference type="PROSITE-ProRule" id="PRU00284"/>
    </source>
</evidence>
<dbReference type="SMART" id="SM00304">
    <property type="entry name" value="HAMP"/>
    <property type="match status" value="2"/>
</dbReference>
<dbReference type="SMART" id="SM00283">
    <property type="entry name" value="MA"/>
    <property type="match status" value="1"/>
</dbReference>
<comment type="caution">
    <text evidence="9">The sequence shown here is derived from an EMBL/GenBank/DDBJ whole genome shotgun (WGS) entry which is preliminary data.</text>
</comment>
<feature type="coiled-coil region" evidence="4">
    <location>
        <begin position="360"/>
        <end position="387"/>
    </location>
</feature>
<dbReference type="PANTHER" id="PTHR43531">
    <property type="entry name" value="PROTEIN ICFG"/>
    <property type="match status" value="1"/>
</dbReference>
<dbReference type="PROSITE" id="PS50111">
    <property type="entry name" value="CHEMOTAXIS_TRANSDUC_2"/>
    <property type="match status" value="1"/>
</dbReference>
<dbReference type="PROSITE" id="PS50192">
    <property type="entry name" value="T_SNARE"/>
    <property type="match status" value="1"/>
</dbReference>
<dbReference type="SUPFAM" id="SSF103190">
    <property type="entry name" value="Sensory domain-like"/>
    <property type="match status" value="1"/>
</dbReference>
<dbReference type="CDD" id="cd11386">
    <property type="entry name" value="MCP_signal"/>
    <property type="match status" value="1"/>
</dbReference>
<evidence type="ECO:0000256" key="2">
    <source>
        <dbReference type="ARBA" id="ARBA00029447"/>
    </source>
</evidence>
<dbReference type="Pfam" id="PF14827">
    <property type="entry name" value="dCache_3"/>
    <property type="match status" value="1"/>
</dbReference>
<name>A0ABR9IVY2_RHIVS</name>
<feature type="domain" description="HAMP" evidence="8">
    <location>
        <begin position="388"/>
        <end position="440"/>
    </location>
</feature>